<organism evidence="1 2">
    <name type="scientific">Neolewinella lacunae</name>
    <dbReference type="NCBI Taxonomy" id="1517758"/>
    <lineage>
        <taxon>Bacteria</taxon>
        <taxon>Pseudomonadati</taxon>
        <taxon>Bacteroidota</taxon>
        <taxon>Saprospiria</taxon>
        <taxon>Saprospirales</taxon>
        <taxon>Lewinellaceae</taxon>
        <taxon>Neolewinella</taxon>
    </lineage>
</organism>
<sequence>MIKICTRILFTVSLFLSFFTCDPAKVIRFSNLSKQRLLLKIDHNTCPFIKEEVLLGADTTYLSFLSTVKGPELFLGIGTWADDELPIVKACIGTMLYKADSSIIQQNDFHCDLSISGFGGRIVTVEILEIGPNKAP</sequence>
<keyword evidence="2" id="KW-1185">Reference proteome</keyword>
<dbReference type="RefSeq" id="WP_187468615.1">
    <property type="nucleotide sequence ID" value="NZ_JACSIT010000153.1"/>
</dbReference>
<comment type="caution">
    <text evidence="1">The sequence shown here is derived from an EMBL/GenBank/DDBJ whole genome shotgun (WGS) entry which is preliminary data.</text>
</comment>
<evidence type="ECO:0000313" key="2">
    <source>
        <dbReference type="Proteomes" id="UP000650081"/>
    </source>
</evidence>
<proteinExistence type="predicted"/>
<accession>A0A923TAK1</accession>
<protein>
    <submittedName>
        <fullName evidence="1">Uncharacterized protein</fullName>
    </submittedName>
</protein>
<reference evidence="1" key="1">
    <citation type="submission" date="2020-08" db="EMBL/GenBank/DDBJ databases">
        <title>Lewinella bacteria from marine environments.</title>
        <authorList>
            <person name="Zhong Y."/>
        </authorList>
    </citation>
    <scope>NUCLEOTIDE SEQUENCE</scope>
    <source>
        <strain evidence="1">KCTC 42187</strain>
    </source>
</reference>
<gene>
    <name evidence="1" type="ORF">H9S92_20740</name>
</gene>
<dbReference type="Proteomes" id="UP000650081">
    <property type="component" value="Unassembled WGS sequence"/>
</dbReference>
<name>A0A923TAK1_9BACT</name>
<dbReference type="AlphaFoldDB" id="A0A923TAK1"/>
<dbReference type="EMBL" id="JACSIT010000153">
    <property type="protein sequence ID" value="MBC6996611.1"/>
    <property type="molecule type" value="Genomic_DNA"/>
</dbReference>
<evidence type="ECO:0000313" key="1">
    <source>
        <dbReference type="EMBL" id="MBC6996611.1"/>
    </source>
</evidence>